<proteinExistence type="predicted"/>
<evidence type="ECO:0000313" key="3">
    <source>
        <dbReference type="Proteomes" id="UP000789342"/>
    </source>
</evidence>
<keyword evidence="1" id="KW-0812">Transmembrane</keyword>
<keyword evidence="3" id="KW-1185">Reference proteome</keyword>
<dbReference type="Proteomes" id="UP000789342">
    <property type="component" value="Unassembled WGS sequence"/>
</dbReference>
<accession>A0A9N9EKN8</accession>
<evidence type="ECO:0000256" key="1">
    <source>
        <dbReference type="SAM" id="Phobius"/>
    </source>
</evidence>
<comment type="caution">
    <text evidence="2">The sequence shown here is derived from an EMBL/GenBank/DDBJ whole genome shotgun (WGS) entry which is preliminary data.</text>
</comment>
<keyword evidence="1" id="KW-1133">Transmembrane helix</keyword>
<gene>
    <name evidence="2" type="ORF">AMORRO_LOCUS11126</name>
</gene>
<reference evidence="2" key="1">
    <citation type="submission" date="2021-06" db="EMBL/GenBank/DDBJ databases">
        <authorList>
            <person name="Kallberg Y."/>
            <person name="Tangrot J."/>
            <person name="Rosling A."/>
        </authorList>
    </citation>
    <scope>NUCLEOTIDE SEQUENCE</scope>
    <source>
        <strain evidence="2">CL551</strain>
    </source>
</reference>
<evidence type="ECO:0000313" key="2">
    <source>
        <dbReference type="EMBL" id="CAG8678150.1"/>
    </source>
</evidence>
<protein>
    <submittedName>
        <fullName evidence="2">16613_t:CDS:1</fullName>
    </submittedName>
</protein>
<keyword evidence="1" id="KW-0472">Membrane</keyword>
<name>A0A9N9EKN8_9GLOM</name>
<dbReference type="AlphaFoldDB" id="A0A9N9EKN8"/>
<organism evidence="2 3">
    <name type="scientific">Acaulospora morrowiae</name>
    <dbReference type="NCBI Taxonomy" id="94023"/>
    <lineage>
        <taxon>Eukaryota</taxon>
        <taxon>Fungi</taxon>
        <taxon>Fungi incertae sedis</taxon>
        <taxon>Mucoromycota</taxon>
        <taxon>Glomeromycotina</taxon>
        <taxon>Glomeromycetes</taxon>
        <taxon>Diversisporales</taxon>
        <taxon>Acaulosporaceae</taxon>
        <taxon>Acaulospora</taxon>
    </lineage>
</organism>
<sequence length="131" mass="15094">MFVPKILGLKLFLSAVFAICSIDFIFVFSPVTSLQTKLEFYNDNPADINYTNIEENSGVNSCAGETKKNAFRVNGDVEIEVGFDDNSKIQKGRNVKFGRKKYFVSTYIGNNDGKEERRYRKKYFPDTYIRE</sequence>
<feature type="transmembrane region" description="Helical" evidence="1">
    <location>
        <begin position="6"/>
        <end position="28"/>
    </location>
</feature>
<dbReference type="EMBL" id="CAJVPV010013477">
    <property type="protein sequence ID" value="CAG8678150.1"/>
    <property type="molecule type" value="Genomic_DNA"/>
</dbReference>